<name>A0A1G2IS03_9BACT</name>
<keyword evidence="1" id="KW-0472">Membrane</keyword>
<dbReference type="Proteomes" id="UP000178632">
    <property type="component" value="Unassembled WGS sequence"/>
</dbReference>
<reference evidence="2 3" key="1">
    <citation type="journal article" date="2016" name="Nat. Commun.">
        <title>Thousands of microbial genomes shed light on interconnected biogeochemical processes in an aquifer system.</title>
        <authorList>
            <person name="Anantharaman K."/>
            <person name="Brown C.T."/>
            <person name="Hug L.A."/>
            <person name="Sharon I."/>
            <person name="Castelle C.J."/>
            <person name="Probst A.J."/>
            <person name="Thomas B.C."/>
            <person name="Singh A."/>
            <person name="Wilkins M.J."/>
            <person name="Karaoz U."/>
            <person name="Brodie E.L."/>
            <person name="Williams K.H."/>
            <person name="Hubbard S.S."/>
            <person name="Banfield J.F."/>
        </authorList>
    </citation>
    <scope>NUCLEOTIDE SEQUENCE [LARGE SCALE GENOMIC DNA]</scope>
</reference>
<keyword evidence="1" id="KW-1133">Transmembrane helix</keyword>
<keyword evidence="1" id="KW-0812">Transmembrane</keyword>
<dbReference type="EMBL" id="MHPE01000010">
    <property type="protein sequence ID" value="OGZ77402.1"/>
    <property type="molecule type" value="Genomic_DNA"/>
</dbReference>
<evidence type="ECO:0000313" key="2">
    <source>
        <dbReference type="EMBL" id="OGZ77402.1"/>
    </source>
</evidence>
<dbReference type="AlphaFoldDB" id="A0A1G2IS03"/>
<accession>A0A1G2IS03</accession>
<protein>
    <submittedName>
        <fullName evidence="2">Uncharacterized protein</fullName>
    </submittedName>
</protein>
<organism evidence="2 3">
    <name type="scientific">Candidatus Staskawiczbacteria bacterium RIFCSPLOWO2_12_FULL_37_15</name>
    <dbReference type="NCBI Taxonomy" id="1802218"/>
    <lineage>
        <taxon>Bacteria</taxon>
        <taxon>Candidatus Staskawicziibacteriota</taxon>
    </lineage>
</organism>
<evidence type="ECO:0000313" key="3">
    <source>
        <dbReference type="Proteomes" id="UP000178632"/>
    </source>
</evidence>
<gene>
    <name evidence="2" type="ORF">A3G45_00625</name>
</gene>
<sequence>MNKKNEKGFAKNVVIIIAILVVVFLSQQPYFRGYGKDIYNKAESQIALYWSRASDWVKADVYPRIGGEVAKRGEAIKEEVDKGKNNIAQNIWDKIENYFAGLFSKSTGAQAR</sequence>
<comment type="caution">
    <text evidence="2">The sequence shown here is derived from an EMBL/GenBank/DDBJ whole genome shotgun (WGS) entry which is preliminary data.</text>
</comment>
<feature type="transmembrane region" description="Helical" evidence="1">
    <location>
        <begin position="12"/>
        <end position="31"/>
    </location>
</feature>
<proteinExistence type="predicted"/>
<evidence type="ECO:0000256" key="1">
    <source>
        <dbReference type="SAM" id="Phobius"/>
    </source>
</evidence>